<accession>A0A0R3STF9</accession>
<reference evidence="3" key="1">
    <citation type="submission" date="2017-02" db="UniProtKB">
        <authorList>
            <consortium name="WormBaseParasite"/>
        </authorList>
    </citation>
    <scope>IDENTIFICATION</scope>
</reference>
<organism evidence="3">
    <name type="scientific">Hymenolepis diminuta</name>
    <name type="common">Rat tapeworm</name>
    <dbReference type="NCBI Taxonomy" id="6216"/>
    <lineage>
        <taxon>Eukaryota</taxon>
        <taxon>Metazoa</taxon>
        <taxon>Spiralia</taxon>
        <taxon>Lophotrochozoa</taxon>
        <taxon>Platyhelminthes</taxon>
        <taxon>Cestoda</taxon>
        <taxon>Eucestoda</taxon>
        <taxon>Cyclophyllidea</taxon>
        <taxon>Hymenolepididae</taxon>
        <taxon>Hymenolepis</taxon>
    </lineage>
</organism>
<dbReference type="Proteomes" id="UP000274504">
    <property type="component" value="Unassembled WGS sequence"/>
</dbReference>
<proteinExistence type="predicted"/>
<dbReference type="WBParaSite" id="HDID_0000869001-mRNA-1">
    <property type="protein sequence ID" value="HDID_0000869001-mRNA-1"/>
    <property type="gene ID" value="HDID_0000869001"/>
</dbReference>
<name>A0A0R3STF9_HYMDI</name>
<gene>
    <name evidence="1" type="ORF">HDID_LOCUS8688</name>
</gene>
<protein>
    <submittedName>
        <fullName evidence="3">Carrier domain-containing protein</fullName>
    </submittedName>
</protein>
<evidence type="ECO:0000313" key="3">
    <source>
        <dbReference type="WBParaSite" id="HDID_0000869001-mRNA-1"/>
    </source>
</evidence>
<reference evidence="1 2" key="2">
    <citation type="submission" date="2018-11" db="EMBL/GenBank/DDBJ databases">
        <authorList>
            <consortium name="Pathogen Informatics"/>
        </authorList>
    </citation>
    <scope>NUCLEOTIDE SEQUENCE [LARGE SCALE GENOMIC DNA]</scope>
</reference>
<evidence type="ECO:0000313" key="1">
    <source>
        <dbReference type="EMBL" id="VDL61006.1"/>
    </source>
</evidence>
<evidence type="ECO:0000313" key="2">
    <source>
        <dbReference type="Proteomes" id="UP000274504"/>
    </source>
</evidence>
<dbReference type="AlphaFoldDB" id="A0A0R3STF9"/>
<dbReference type="EMBL" id="UYSG01011125">
    <property type="protein sequence ID" value="VDL61006.1"/>
    <property type="molecule type" value="Genomic_DNA"/>
</dbReference>
<sequence length="77" mass="8843">MANDFSVPGFNRLNISEIILFLESQFPAFEITRSQVRLTCLLIDLTQAVSELVYDILGKQPTTPYDDFMLAILERME</sequence>